<reference evidence="2" key="1">
    <citation type="submission" date="2020-08" db="EMBL/GenBank/DDBJ databases">
        <title>Genome sequencing and assembly of the red palm weevil Rhynchophorus ferrugineus.</title>
        <authorList>
            <person name="Dias G.B."/>
            <person name="Bergman C.M."/>
            <person name="Manee M."/>
        </authorList>
    </citation>
    <scope>NUCLEOTIDE SEQUENCE</scope>
    <source>
        <strain evidence="2">AA-2017</strain>
        <tissue evidence="2">Whole larva</tissue>
    </source>
</reference>
<evidence type="ECO:0000256" key="1">
    <source>
        <dbReference type="SAM" id="MobiDB-lite"/>
    </source>
</evidence>
<protein>
    <submittedName>
        <fullName evidence="2">Uncharacterized protein</fullName>
    </submittedName>
</protein>
<name>A0A834M9J0_RHYFE</name>
<organism evidence="2 3">
    <name type="scientific">Rhynchophorus ferrugineus</name>
    <name type="common">Red palm weevil</name>
    <name type="synonym">Curculio ferrugineus</name>
    <dbReference type="NCBI Taxonomy" id="354439"/>
    <lineage>
        <taxon>Eukaryota</taxon>
        <taxon>Metazoa</taxon>
        <taxon>Ecdysozoa</taxon>
        <taxon>Arthropoda</taxon>
        <taxon>Hexapoda</taxon>
        <taxon>Insecta</taxon>
        <taxon>Pterygota</taxon>
        <taxon>Neoptera</taxon>
        <taxon>Endopterygota</taxon>
        <taxon>Coleoptera</taxon>
        <taxon>Polyphaga</taxon>
        <taxon>Cucujiformia</taxon>
        <taxon>Curculionidae</taxon>
        <taxon>Dryophthorinae</taxon>
        <taxon>Rhynchophorus</taxon>
    </lineage>
</organism>
<dbReference type="AlphaFoldDB" id="A0A834M9J0"/>
<keyword evidence="3" id="KW-1185">Reference proteome</keyword>
<comment type="caution">
    <text evidence="2">The sequence shown here is derived from an EMBL/GenBank/DDBJ whole genome shotgun (WGS) entry which is preliminary data.</text>
</comment>
<gene>
    <name evidence="2" type="ORF">GWI33_013911</name>
</gene>
<proteinExistence type="predicted"/>
<evidence type="ECO:0000313" key="2">
    <source>
        <dbReference type="EMBL" id="KAF7273376.1"/>
    </source>
</evidence>
<sequence>MVKIADRDRRELAPARYRATIRGDPKSLLATDHVCPSIFYLHEGLTDQEDRKLPNINPTRIRDTRPPARREFGATSEKSPATKAKNPAELDATSRLIPFCRNKKQTSQIFRRGNSVPTISTCHFPTARLRPKQLPPTTPRTAVNGHHVVTPRPRRIAASPRVGASATEAASRRKSAGYRETAAS</sequence>
<feature type="compositionally biased region" description="Basic and acidic residues" evidence="1">
    <location>
        <begin position="60"/>
        <end position="72"/>
    </location>
</feature>
<evidence type="ECO:0000313" key="3">
    <source>
        <dbReference type="Proteomes" id="UP000625711"/>
    </source>
</evidence>
<feature type="region of interest" description="Disordered" evidence="1">
    <location>
        <begin position="50"/>
        <end position="87"/>
    </location>
</feature>
<accession>A0A834M9J0</accession>
<feature type="region of interest" description="Disordered" evidence="1">
    <location>
        <begin position="154"/>
        <end position="184"/>
    </location>
</feature>
<dbReference type="EMBL" id="JAACXV010013461">
    <property type="protein sequence ID" value="KAF7273376.1"/>
    <property type="molecule type" value="Genomic_DNA"/>
</dbReference>
<dbReference type="Proteomes" id="UP000625711">
    <property type="component" value="Unassembled WGS sequence"/>
</dbReference>